<keyword evidence="1" id="KW-1133">Transmembrane helix</keyword>
<comment type="caution">
    <text evidence="2">The sequence shown here is derived from an EMBL/GenBank/DDBJ whole genome shotgun (WGS) entry which is preliminary data.</text>
</comment>
<sequence>MQGLDLENIMIGAYHFSNQGPFSNIVDSEKTYRYCRLHIQTWVYVHCVVSMITSIIGIGIGIIFLTLSEWHEKLFIYRLTLAYMRRANPIRYWMVYRIFFIVWILFHLIHFATILLTIVAVQKNSIKLLKPQLVMLIFLAGSLIFGFFGLLIISVTGSKFAWITIGIILFHLFFVASNLILLSAYHKFLDEKISALNELLMQQAKTVHFKDTSSEDS</sequence>
<evidence type="ECO:0000313" key="3">
    <source>
        <dbReference type="Proteomes" id="UP000494206"/>
    </source>
</evidence>
<feature type="transmembrane region" description="Helical" evidence="1">
    <location>
        <begin position="133"/>
        <end position="154"/>
    </location>
</feature>
<organism evidence="2 3">
    <name type="scientific">Caenorhabditis bovis</name>
    <dbReference type="NCBI Taxonomy" id="2654633"/>
    <lineage>
        <taxon>Eukaryota</taxon>
        <taxon>Metazoa</taxon>
        <taxon>Ecdysozoa</taxon>
        <taxon>Nematoda</taxon>
        <taxon>Chromadorea</taxon>
        <taxon>Rhabditida</taxon>
        <taxon>Rhabditina</taxon>
        <taxon>Rhabditomorpha</taxon>
        <taxon>Rhabditoidea</taxon>
        <taxon>Rhabditidae</taxon>
        <taxon>Peloderinae</taxon>
        <taxon>Caenorhabditis</taxon>
    </lineage>
</organism>
<gene>
    <name evidence="2" type="ORF">CBOVIS_LOCUS1396</name>
</gene>
<keyword evidence="1" id="KW-0812">Transmembrane</keyword>
<dbReference type="AlphaFoldDB" id="A0A8S1ED77"/>
<accession>A0A8S1ED77</accession>
<feature type="transmembrane region" description="Helical" evidence="1">
    <location>
        <begin position="160"/>
        <end position="182"/>
    </location>
</feature>
<keyword evidence="3" id="KW-1185">Reference proteome</keyword>
<dbReference type="OrthoDB" id="5868242at2759"/>
<proteinExistence type="predicted"/>
<protein>
    <submittedName>
        <fullName evidence="2">Uncharacterized protein</fullName>
    </submittedName>
</protein>
<feature type="transmembrane region" description="Helical" evidence="1">
    <location>
        <begin position="42"/>
        <end position="67"/>
    </location>
</feature>
<dbReference type="Proteomes" id="UP000494206">
    <property type="component" value="Unassembled WGS sequence"/>
</dbReference>
<evidence type="ECO:0000313" key="2">
    <source>
        <dbReference type="EMBL" id="CAB3398069.1"/>
    </source>
</evidence>
<keyword evidence="1" id="KW-0472">Membrane</keyword>
<reference evidence="2 3" key="1">
    <citation type="submission" date="2020-04" db="EMBL/GenBank/DDBJ databases">
        <authorList>
            <person name="Laetsch R D."/>
            <person name="Stevens L."/>
            <person name="Kumar S."/>
            <person name="Blaxter L. M."/>
        </authorList>
    </citation>
    <scope>NUCLEOTIDE SEQUENCE [LARGE SCALE GENOMIC DNA]</scope>
</reference>
<name>A0A8S1ED77_9PELO</name>
<dbReference type="EMBL" id="CADEPM010000001">
    <property type="protein sequence ID" value="CAB3398069.1"/>
    <property type="molecule type" value="Genomic_DNA"/>
</dbReference>
<feature type="transmembrane region" description="Helical" evidence="1">
    <location>
        <begin position="94"/>
        <end position="121"/>
    </location>
</feature>
<evidence type="ECO:0000256" key="1">
    <source>
        <dbReference type="SAM" id="Phobius"/>
    </source>
</evidence>